<dbReference type="Proteomes" id="UP001347796">
    <property type="component" value="Unassembled WGS sequence"/>
</dbReference>
<keyword evidence="3" id="KW-1185">Reference proteome</keyword>
<name>A0AAN8G8S3_PATCE</name>
<evidence type="ECO:0000313" key="3">
    <source>
        <dbReference type="Proteomes" id="UP001347796"/>
    </source>
</evidence>
<protein>
    <submittedName>
        <fullName evidence="2">Uncharacterized protein</fullName>
    </submittedName>
</protein>
<feature type="transmembrane region" description="Helical" evidence="1">
    <location>
        <begin position="63"/>
        <end position="87"/>
    </location>
</feature>
<accession>A0AAN8G8S3</accession>
<keyword evidence="1" id="KW-0812">Transmembrane</keyword>
<gene>
    <name evidence="2" type="ORF">SNE40_021870</name>
</gene>
<organism evidence="2 3">
    <name type="scientific">Patella caerulea</name>
    <name type="common">Rayed Mediterranean limpet</name>
    <dbReference type="NCBI Taxonomy" id="87958"/>
    <lineage>
        <taxon>Eukaryota</taxon>
        <taxon>Metazoa</taxon>
        <taxon>Spiralia</taxon>
        <taxon>Lophotrochozoa</taxon>
        <taxon>Mollusca</taxon>
        <taxon>Gastropoda</taxon>
        <taxon>Patellogastropoda</taxon>
        <taxon>Patelloidea</taxon>
        <taxon>Patellidae</taxon>
        <taxon>Patella</taxon>
    </lineage>
</organism>
<keyword evidence="1" id="KW-0472">Membrane</keyword>
<evidence type="ECO:0000256" key="1">
    <source>
        <dbReference type="SAM" id="Phobius"/>
    </source>
</evidence>
<dbReference type="AlphaFoldDB" id="A0AAN8G8S3"/>
<feature type="transmembrane region" description="Helical" evidence="1">
    <location>
        <begin position="7"/>
        <end position="28"/>
    </location>
</feature>
<comment type="caution">
    <text evidence="2">The sequence shown here is derived from an EMBL/GenBank/DDBJ whole genome shotgun (WGS) entry which is preliminary data.</text>
</comment>
<proteinExistence type="predicted"/>
<dbReference type="EMBL" id="JAZGQO010000018">
    <property type="protein sequence ID" value="KAK6167950.1"/>
    <property type="molecule type" value="Genomic_DNA"/>
</dbReference>
<evidence type="ECO:0000313" key="2">
    <source>
        <dbReference type="EMBL" id="KAK6167950.1"/>
    </source>
</evidence>
<reference evidence="2 3" key="1">
    <citation type="submission" date="2024-01" db="EMBL/GenBank/DDBJ databases">
        <title>The genome of the rayed Mediterranean limpet Patella caerulea (Linnaeus, 1758).</title>
        <authorList>
            <person name="Anh-Thu Weber A."/>
            <person name="Halstead-Nussloch G."/>
        </authorList>
    </citation>
    <scope>NUCLEOTIDE SEQUENCE [LARGE SCALE GENOMIC DNA]</scope>
    <source>
        <strain evidence="2">AATW-2023a</strain>
        <tissue evidence="2">Whole specimen</tissue>
    </source>
</reference>
<keyword evidence="1" id="KW-1133">Transmembrane helix</keyword>
<sequence length="125" mass="13872">MLTVLKYFVISLVTIATAGLLIYSDWIVERLSEFRGQLFEPTPVRNSPVLVVRLRLILNGASLSTGFCFGVFEMICVFSLFLLNLFIIPSCLLMAKFISVSPPISNAETSDPTAVPDNSILELHF</sequence>